<keyword evidence="3" id="KW-1185">Reference proteome</keyword>
<protein>
    <submittedName>
        <fullName evidence="2">MBL fold metallo-hydrolase</fullName>
    </submittedName>
</protein>
<dbReference type="SUPFAM" id="SSF56281">
    <property type="entry name" value="Metallo-hydrolase/oxidoreductase"/>
    <property type="match status" value="1"/>
</dbReference>
<dbReference type="SMART" id="SM00849">
    <property type="entry name" value="Lactamase_B"/>
    <property type="match status" value="1"/>
</dbReference>
<reference evidence="2" key="1">
    <citation type="submission" date="2024-03" db="EMBL/GenBank/DDBJ databases">
        <title>Human intestinal bacterial collection.</title>
        <authorList>
            <person name="Pauvert C."/>
            <person name="Hitch T.C.A."/>
            <person name="Clavel T."/>
        </authorList>
    </citation>
    <scope>NUCLEOTIDE SEQUENCE [LARGE SCALE GENOMIC DNA]</scope>
    <source>
        <strain evidence="2">CLA-AA-H89B</strain>
    </source>
</reference>
<dbReference type="Proteomes" id="UP001546774">
    <property type="component" value="Unassembled WGS sequence"/>
</dbReference>
<gene>
    <name evidence="2" type="ORF">WMO37_14810</name>
</gene>
<organism evidence="2 3">
    <name type="scientific">Lachnospira intestinalis</name>
    <dbReference type="NCBI Taxonomy" id="3133158"/>
    <lineage>
        <taxon>Bacteria</taxon>
        <taxon>Bacillati</taxon>
        <taxon>Bacillota</taxon>
        <taxon>Clostridia</taxon>
        <taxon>Lachnospirales</taxon>
        <taxon>Lachnospiraceae</taxon>
        <taxon>Lachnospira</taxon>
    </lineage>
</organism>
<name>A0ABV1HAG3_9FIRM</name>
<dbReference type="PANTHER" id="PTHR13754:SF13">
    <property type="entry name" value="METALLO-BETA-LACTAMASE SUPERFAMILY PROTEIN (AFU_ORTHOLOGUE AFUA_3G07630)"/>
    <property type="match status" value="1"/>
</dbReference>
<comment type="caution">
    <text evidence="2">The sequence shown here is derived from an EMBL/GenBank/DDBJ whole genome shotgun (WGS) entry which is preliminary data.</text>
</comment>
<dbReference type="CDD" id="cd07713">
    <property type="entry name" value="DHPS-like_MBL-fold"/>
    <property type="match status" value="1"/>
</dbReference>
<dbReference type="Pfam" id="PF00753">
    <property type="entry name" value="Lactamase_B"/>
    <property type="match status" value="1"/>
</dbReference>
<dbReference type="Gene3D" id="3.60.15.10">
    <property type="entry name" value="Ribonuclease Z/Hydroxyacylglutathione hydrolase-like"/>
    <property type="match status" value="1"/>
</dbReference>
<dbReference type="EMBL" id="JBBMFS010000026">
    <property type="protein sequence ID" value="MEQ2556256.1"/>
    <property type="molecule type" value="Genomic_DNA"/>
</dbReference>
<feature type="domain" description="Metallo-beta-lactamase" evidence="1">
    <location>
        <begin position="19"/>
        <end position="179"/>
    </location>
</feature>
<dbReference type="InterPro" id="IPR001279">
    <property type="entry name" value="Metallo-B-lactamas"/>
</dbReference>
<dbReference type="InterPro" id="IPR036866">
    <property type="entry name" value="RibonucZ/Hydroxyglut_hydro"/>
</dbReference>
<accession>A0ABV1HAG3</accession>
<dbReference type="InterPro" id="IPR052926">
    <property type="entry name" value="Metallo-beta-lactamase_dom"/>
</dbReference>
<evidence type="ECO:0000313" key="3">
    <source>
        <dbReference type="Proteomes" id="UP001546774"/>
    </source>
</evidence>
<evidence type="ECO:0000313" key="2">
    <source>
        <dbReference type="EMBL" id="MEQ2556256.1"/>
    </source>
</evidence>
<proteinExistence type="predicted"/>
<evidence type="ECO:0000259" key="1">
    <source>
        <dbReference type="SMART" id="SM00849"/>
    </source>
</evidence>
<dbReference type="PANTHER" id="PTHR13754">
    <property type="entry name" value="METALLO-BETA-LACTAMASE SUPERFAMILY PROTEIN"/>
    <property type="match status" value="1"/>
</dbReference>
<dbReference type="InterPro" id="IPR041712">
    <property type="entry name" value="DHPS-like_MBL-fold"/>
</dbReference>
<sequence>MKIISLVENTTKSELKAKHGLSLYIETKKHKILFDLGPDKTLFENAVKRNIDISKVDTVIISHGHIDHGGALKSFLEVNSSAKIYVQRTAFEPHYSKTLFIKIPVGIDAAIKGNKQIVLLDGDYKIDDELLLFTVDKINRFYSSVNDALYDDKGKDQFRHEQNLVIFENQTALIMGCGHAGVINIMEEAKKYSPDLCVGGYHLFNPLTKKTVSTELLKDIATELQKYKDTEFYTCHCTGKKAFDYLSHQMSNMHYISCGESVEI</sequence>